<name>A0AA88W774_9ASTE</name>
<evidence type="ECO:0000313" key="3">
    <source>
        <dbReference type="Proteomes" id="UP001188597"/>
    </source>
</evidence>
<reference evidence="2" key="1">
    <citation type="submission" date="2022-12" db="EMBL/GenBank/DDBJ databases">
        <title>Draft genome assemblies for two species of Escallonia (Escalloniales).</title>
        <authorList>
            <person name="Chanderbali A."/>
            <person name="Dervinis C."/>
            <person name="Anghel I."/>
            <person name="Soltis D."/>
            <person name="Soltis P."/>
            <person name="Zapata F."/>
        </authorList>
    </citation>
    <scope>NUCLEOTIDE SEQUENCE</scope>
    <source>
        <strain evidence="2">UCBG64.0493</strain>
        <tissue evidence="2">Leaf</tissue>
    </source>
</reference>
<proteinExistence type="predicted"/>
<dbReference type="EMBL" id="JAVXUP010000807">
    <property type="protein sequence ID" value="KAK3020569.1"/>
    <property type="molecule type" value="Genomic_DNA"/>
</dbReference>
<dbReference type="Proteomes" id="UP001188597">
    <property type="component" value="Unassembled WGS sequence"/>
</dbReference>
<feature type="compositionally biased region" description="Basic and acidic residues" evidence="1">
    <location>
        <begin position="94"/>
        <end position="105"/>
    </location>
</feature>
<evidence type="ECO:0000256" key="1">
    <source>
        <dbReference type="SAM" id="MobiDB-lite"/>
    </source>
</evidence>
<organism evidence="2 3">
    <name type="scientific">Escallonia herrerae</name>
    <dbReference type="NCBI Taxonomy" id="1293975"/>
    <lineage>
        <taxon>Eukaryota</taxon>
        <taxon>Viridiplantae</taxon>
        <taxon>Streptophyta</taxon>
        <taxon>Embryophyta</taxon>
        <taxon>Tracheophyta</taxon>
        <taxon>Spermatophyta</taxon>
        <taxon>Magnoliopsida</taxon>
        <taxon>eudicotyledons</taxon>
        <taxon>Gunneridae</taxon>
        <taxon>Pentapetalae</taxon>
        <taxon>asterids</taxon>
        <taxon>campanulids</taxon>
        <taxon>Escalloniales</taxon>
        <taxon>Escalloniaceae</taxon>
        <taxon>Escallonia</taxon>
    </lineage>
</organism>
<sequence length="113" mass="12457">MRLKERIKAATMSAAEGLSRAQAERVGAAAARNVNAYGQEEGGPSRWEQRKAAKALSVSSFSATVVNHEQNLYHINLGINNNKQTENEQSPIEQRTKDSKYRPDLKSLALDTS</sequence>
<protein>
    <submittedName>
        <fullName evidence="2">Uncharacterized protein</fullName>
    </submittedName>
</protein>
<feature type="region of interest" description="Disordered" evidence="1">
    <location>
        <begin position="80"/>
        <end position="113"/>
    </location>
</feature>
<dbReference type="AlphaFoldDB" id="A0AA88W774"/>
<gene>
    <name evidence="2" type="ORF">RJ639_046919</name>
</gene>
<accession>A0AA88W774</accession>
<evidence type="ECO:0000313" key="2">
    <source>
        <dbReference type="EMBL" id="KAK3020569.1"/>
    </source>
</evidence>
<feature type="compositionally biased region" description="Polar residues" evidence="1">
    <location>
        <begin position="80"/>
        <end position="93"/>
    </location>
</feature>
<comment type="caution">
    <text evidence="2">The sequence shown here is derived from an EMBL/GenBank/DDBJ whole genome shotgun (WGS) entry which is preliminary data.</text>
</comment>
<keyword evidence="3" id="KW-1185">Reference proteome</keyword>